<dbReference type="GO" id="GO:0003735">
    <property type="term" value="F:structural constituent of ribosome"/>
    <property type="evidence" value="ECO:0007669"/>
    <property type="project" value="InterPro"/>
</dbReference>
<dbReference type="NCBIfam" id="NF004424">
    <property type="entry name" value="PRK05766.1"/>
    <property type="match status" value="1"/>
</dbReference>
<evidence type="ECO:0008006" key="8">
    <source>
        <dbReference type="Google" id="ProtNLM"/>
    </source>
</evidence>
<dbReference type="AlphaFoldDB" id="A0A5N5H2B6"/>
<feature type="transmembrane region" description="Helical" evidence="5">
    <location>
        <begin position="83"/>
        <end position="102"/>
    </location>
</feature>
<keyword evidence="7" id="KW-1185">Reference proteome</keyword>
<keyword evidence="5" id="KW-0812">Transmembrane</keyword>
<dbReference type="InterPro" id="IPR043140">
    <property type="entry name" value="Ribosomal_uS14_sf"/>
</dbReference>
<dbReference type="GO" id="GO:0008270">
    <property type="term" value="F:zinc ion binding"/>
    <property type="evidence" value="ECO:0007669"/>
    <property type="project" value="InterPro"/>
</dbReference>
<reference evidence="6 7" key="3">
    <citation type="submission" date="2019-11" db="EMBL/GenBank/DDBJ databases">
        <title>A de novo genome assembly of a pear dwarfing rootstock.</title>
        <authorList>
            <person name="Wang F."/>
            <person name="Wang J."/>
            <person name="Li S."/>
            <person name="Zhang Y."/>
            <person name="Fang M."/>
            <person name="Ma L."/>
            <person name="Zhao Y."/>
            <person name="Jiang S."/>
        </authorList>
    </citation>
    <scope>NUCLEOTIDE SEQUENCE [LARGE SCALE GENOMIC DNA]</scope>
    <source>
        <strain evidence="6">S2</strain>
        <tissue evidence="6">Leaf</tissue>
    </source>
</reference>
<keyword evidence="2" id="KW-0689">Ribosomal protein</keyword>
<evidence type="ECO:0000256" key="1">
    <source>
        <dbReference type="ARBA" id="ARBA00009083"/>
    </source>
</evidence>
<dbReference type="InterPro" id="IPR039744">
    <property type="entry name" value="RIbosomal_uS14_euk_arc"/>
</dbReference>
<proteinExistence type="inferred from homology"/>
<dbReference type="Gene3D" id="4.10.830.10">
    <property type="entry name" value="30s Ribosomal Protein S14, Chain N"/>
    <property type="match status" value="1"/>
</dbReference>
<evidence type="ECO:0000256" key="3">
    <source>
        <dbReference type="ARBA" id="ARBA00023274"/>
    </source>
</evidence>
<dbReference type="PANTHER" id="PTHR12010">
    <property type="entry name" value="40S RIBOSOMAL PROTEIN S29"/>
    <property type="match status" value="1"/>
</dbReference>
<reference evidence="7" key="2">
    <citation type="submission" date="2019-10" db="EMBL/GenBank/DDBJ databases">
        <title>A de novo genome assembly of a pear dwarfing rootstock.</title>
        <authorList>
            <person name="Wang F."/>
            <person name="Wang J."/>
            <person name="Li S."/>
            <person name="Zhang Y."/>
            <person name="Fang M."/>
            <person name="Ma L."/>
            <person name="Zhao Y."/>
            <person name="Jiang S."/>
        </authorList>
    </citation>
    <scope>NUCLEOTIDE SEQUENCE [LARGE SCALE GENOMIC DNA]</scope>
</reference>
<evidence type="ECO:0000256" key="5">
    <source>
        <dbReference type="SAM" id="Phobius"/>
    </source>
</evidence>
<dbReference type="GO" id="GO:0002181">
    <property type="term" value="P:cytoplasmic translation"/>
    <property type="evidence" value="ECO:0007669"/>
    <property type="project" value="TreeGrafter"/>
</dbReference>
<sequence>MGHSNVWNSHPKNYGPGSRTCRVCGNPHGLIRKYALMCCRQCFRSNAKEIGFIKIYVLIDDLVQIGSPSANHKLHLLYTMKSSGIWVLPFVLATVLVFFLGVSSSRNSSLFPDSIFNHHADGPKMIVRNRKLKESGTAGNVNLDDYQPIDPSPSSKASIKPGPIEHGAPIIPYIPKPSPPARPNPGGTP</sequence>
<evidence type="ECO:0000256" key="2">
    <source>
        <dbReference type="ARBA" id="ARBA00022980"/>
    </source>
</evidence>
<organism evidence="6 7">
    <name type="scientific">Pyrus ussuriensis x Pyrus communis</name>
    <dbReference type="NCBI Taxonomy" id="2448454"/>
    <lineage>
        <taxon>Eukaryota</taxon>
        <taxon>Viridiplantae</taxon>
        <taxon>Streptophyta</taxon>
        <taxon>Embryophyta</taxon>
        <taxon>Tracheophyta</taxon>
        <taxon>Spermatophyta</taxon>
        <taxon>Magnoliopsida</taxon>
        <taxon>eudicotyledons</taxon>
        <taxon>Gunneridae</taxon>
        <taxon>Pentapetalae</taxon>
        <taxon>rosids</taxon>
        <taxon>fabids</taxon>
        <taxon>Rosales</taxon>
        <taxon>Rosaceae</taxon>
        <taxon>Amygdaloideae</taxon>
        <taxon>Maleae</taxon>
        <taxon>Pyrus</taxon>
    </lineage>
</organism>
<dbReference type="EMBL" id="SMOL01000401">
    <property type="protein sequence ID" value="KAB2619480.1"/>
    <property type="molecule type" value="Genomic_DNA"/>
</dbReference>
<gene>
    <name evidence="6" type="ORF">D8674_015349</name>
</gene>
<dbReference type="FunFam" id="4.10.830.10:FF:000002">
    <property type="entry name" value="40S ribosomal protein S29"/>
    <property type="match status" value="1"/>
</dbReference>
<accession>A0A5N5H2B6</accession>
<name>A0A5N5H2B6_9ROSA</name>
<dbReference type="OrthoDB" id="1839403at2759"/>
<dbReference type="InterPro" id="IPR001209">
    <property type="entry name" value="Ribosomal_uS14"/>
</dbReference>
<protein>
    <recommendedName>
        <fullName evidence="8">40S ribosomal protein S29</fullName>
    </recommendedName>
</protein>
<keyword evidence="5" id="KW-0472">Membrane</keyword>
<comment type="caution">
    <text evidence="6">The sequence shown here is derived from an EMBL/GenBank/DDBJ whole genome shotgun (WGS) entry which is preliminary data.</text>
</comment>
<evidence type="ECO:0000313" key="6">
    <source>
        <dbReference type="EMBL" id="KAB2619480.1"/>
    </source>
</evidence>
<evidence type="ECO:0000313" key="7">
    <source>
        <dbReference type="Proteomes" id="UP000327157"/>
    </source>
</evidence>
<feature type="region of interest" description="Disordered" evidence="4">
    <location>
        <begin position="137"/>
        <end position="189"/>
    </location>
</feature>
<dbReference type="Pfam" id="PF00253">
    <property type="entry name" value="Ribosomal_S14"/>
    <property type="match status" value="1"/>
</dbReference>
<evidence type="ECO:0000256" key="4">
    <source>
        <dbReference type="SAM" id="MobiDB-lite"/>
    </source>
</evidence>
<keyword evidence="5" id="KW-1133">Transmembrane helix</keyword>
<reference evidence="6 7" key="1">
    <citation type="submission" date="2019-09" db="EMBL/GenBank/DDBJ databases">
        <authorList>
            <person name="Ou C."/>
        </authorList>
    </citation>
    <scope>NUCLEOTIDE SEQUENCE [LARGE SCALE GENOMIC DNA]</scope>
    <source>
        <strain evidence="6">S2</strain>
        <tissue evidence="6">Leaf</tissue>
    </source>
</reference>
<dbReference type="GO" id="GO:0022627">
    <property type="term" value="C:cytosolic small ribosomal subunit"/>
    <property type="evidence" value="ECO:0007669"/>
    <property type="project" value="TreeGrafter"/>
</dbReference>
<feature type="compositionally biased region" description="Pro residues" evidence="4">
    <location>
        <begin position="172"/>
        <end position="189"/>
    </location>
</feature>
<dbReference type="Proteomes" id="UP000327157">
    <property type="component" value="Chromosome 15"/>
</dbReference>
<dbReference type="PANTHER" id="PTHR12010:SF22">
    <property type="entry name" value="SMALL RIBOSOMAL SUBUNIT PROTEIN US14Z_US14Y_US14X"/>
    <property type="match status" value="1"/>
</dbReference>
<keyword evidence="3" id="KW-0687">Ribonucleoprotein</keyword>
<comment type="similarity">
    <text evidence="1">Belongs to the universal ribosomal protein uS14 family.</text>
</comment>